<protein>
    <recommendedName>
        <fullName evidence="3">Antibiotic ABC transporter</fullName>
    </recommendedName>
</protein>
<name>A0A3R8R690_9SPHN</name>
<organism evidence="1 2">
    <name type="scientific">Sphingorhabdus wooponensis</name>
    <dbReference type="NCBI Taxonomy" id="940136"/>
    <lineage>
        <taxon>Bacteria</taxon>
        <taxon>Pseudomonadati</taxon>
        <taxon>Pseudomonadota</taxon>
        <taxon>Alphaproteobacteria</taxon>
        <taxon>Sphingomonadales</taxon>
        <taxon>Sphingomonadaceae</taxon>
        <taxon>Sphingorhabdus</taxon>
    </lineage>
</organism>
<evidence type="ECO:0008006" key="3">
    <source>
        <dbReference type="Google" id="ProtNLM"/>
    </source>
</evidence>
<dbReference type="OrthoDB" id="7432973at2"/>
<dbReference type="EMBL" id="RWJI01000001">
    <property type="protein sequence ID" value="RRQ52913.1"/>
    <property type="molecule type" value="Genomic_DNA"/>
</dbReference>
<proteinExistence type="predicted"/>
<accession>A0A3R8R690</accession>
<evidence type="ECO:0000313" key="1">
    <source>
        <dbReference type="EMBL" id="RRQ52913.1"/>
    </source>
</evidence>
<keyword evidence="2" id="KW-1185">Reference proteome</keyword>
<gene>
    <name evidence="1" type="ORF">D7D48_06965</name>
</gene>
<evidence type="ECO:0000313" key="2">
    <source>
        <dbReference type="Proteomes" id="UP000268553"/>
    </source>
</evidence>
<reference evidence="1 2" key="1">
    <citation type="submission" date="2018-12" db="EMBL/GenBank/DDBJ databases">
        <authorList>
            <person name="Kim S.-J."/>
            <person name="Jung G.-Y."/>
        </authorList>
    </citation>
    <scope>NUCLEOTIDE SEQUENCE [LARGE SCALE GENOMIC DNA]</scope>
    <source>
        <strain evidence="1 2">03SU3-P</strain>
    </source>
</reference>
<dbReference type="AlphaFoldDB" id="A0A3R8R690"/>
<comment type="caution">
    <text evidence="1">The sequence shown here is derived from an EMBL/GenBank/DDBJ whole genome shotgun (WGS) entry which is preliminary data.</text>
</comment>
<dbReference type="Proteomes" id="UP000268553">
    <property type="component" value="Unassembled WGS sequence"/>
</dbReference>
<sequence>MDAWALAAESNMVIAMRIGSLAQGGPAAVREAERMVTEKVAANIQLGCDLLNGKLGSNPEAIVSASIAHYSKSVVANRKRLSGTRAAQMPENGAERE</sequence>